<evidence type="ECO:0000256" key="1">
    <source>
        <dbReference type="SAM" id="Phobius"/>
    </source>
</evidence>
<dbReference type="EMBL" id="GBRH01218317">
    <property type="protein sequence ID" value="JAD79578.1"/>
    <property type="molecule type" value="Transcribed_RNA"/>
</dbReference>
<proteinExistence type="predicted"/>
<keyword evidence="1" id="KW-1133">Transmembrane helix</keyword>
<protein>
    <submittedName>
        <fullName evidence="2">Uncharacterized protein</fullName>
    </submittedName>
</protein>
<organism evidence="2">
    <name type="scientific">Arundo donax</name>
    <name type="common">Giant reed</name>
    <name type="synonym">Donax arundinaceus</name>
    <dbReference type="NCBI Taxonomy" id="35708"/>
    <lineage>
        <taxon>Eukaryota</taxon>
        <taxon>Viridiplantae</taxon>
        <taxon>Streptophyta</taxon>
        <taxon>Embryophyta</taxon>
        <taxon>Tracheophyta</taxon>
        <taxon>Spermatophyta</taxon>
        <taxon>Magnoliopsida</taxon>
        <taxon>Liliopsida</taxon>
        <taxon>Poales</taxon>
        <taxon>Poaceae</taxon>
        <taxon>PACMAD clade</taxon>
        <taxon>Arundinoideae</taxon>
        <taxon>Arundineae</taxon>
        <taxon>Arundo</taxon>
    </lineage>
</organism>
<keyword evidence="1" id="KW-0472">Membrane</keyword>
<keyword evidence="1" id="KW-0812">Transmembrane</keyword>
<dbReference type="AlphaFoldDB" id="A0A0A9CYT9"/>
<feature type="transmembrane region" description="Helical" evidence="1">
    <location>
        <begin position="18"/>
        <end position="39"/>
    </location>
</feature>
<accession>A0A0A9CYT9</accession>
<evidence type="ECO:0000313" key="2">
    <source>
        <dbReference type="EMBL" id="JAD79578.1"/>
    </source>
</evidence>
<name>A0A0A9CYT9_ARUDO</name>
<reference evidence="2" key="1">
    <citation type="submission" date="2014-09" db="EMBL/GenBank/DDBJ databases">
        <authorList>
            <person name="Magalhaes I.L.F."/>
            <person name="Oliveira U."/>
            <person name="Santos F.R."/>
            <person name="Vidigal T.H.D.A."/>
            <person name="Brescovit A.D."/>
            <person name="Santos A.J."/>
        </authorList>
    </citation>
    <scope>NUCLEOTIDE SEQUENCE</scope>
    <source>
        <tissue evidence="2">Shoot tissue taken approximately 20 cm above the soil surface</tissue>
    </source>
</reference>
<sequence length="68" mass="7673">MSTRPTNRFHTTLGLRDLLLGTFLAHLLVLKFIPMSLIATVSGPQHLMIFFLSWTISGNNYVNQKKGN</sequence>
<reference evidence="2" key="2">
    <citation type="journal article" date="2015" name="Data Brief">
        <title>Shoot transcriptome of the giant reed, Arundo donax.</title>
        <authorList>
            <person name="Barrero R.A."/>
            <person name="Guerrero F.D."/>
            <person name="Moolhuijzen P."/>
            <person name="Goolsby J.A."/>
            <person name="Tidwell J."/>
            <person name="Bellgard S.E."/>
            <person name="Bellgard M.I."/>
        </authorList>
    </citation>
    <scope>NUCLEOTIDE SEQUENCE</scope>
    <source>
        <tissue evidence="2">Shoot tissue taken approximately 20 cm above the soil surface</tissue>
    </source>
</reference>